<name>A0ABP3TL37_9GAMM</name>
<dbReference type="InterPro" id="IPR029068">
    <property type="entry name" value="Glyas_Bleomycin-R_OHBP_Dase"/>
</dbReference>
<gene>
    <name evidence="2" type="ORF">GCM10009105_12850</name>
</gene>
<accession>A0ABP3TL37</accession>
<dbReference type="PANTHER" id="PTHR33993">
    <property type="entry name" value="GLYOXALASE-RELATED"/>
    <property type="match status" value="1"/>
</dbReference>
<comment type="caution">
    <text evidence="2">The sequence shown here is derived from an EMBL/GenBank/DDBJ whole genome shotgun (WGS) entry which is preliminary data.</text>
</comment>
<dbReference type="RefSeq" id="WP_343788349.1">
    <property type="nucleotide sequence ID" value="NZ_BAAAEU010000006.1"/>
</dbReference>
<keyword evidence="3" id="KW-1185">Reference proteome</keyword>
<dbReference type="InterPro" id="IPR037523">
    <property type="entry name" value="VOC_core"/>
</dbReference>
<dbReference type="EMBL" id="BAAAEU010000006">
    <property type="protein sequence ID" value="GAA0711138.1"/>
    <property type="molecule type" value="Genomic_DNA"/>
</dbReference>
<feature type="domain" description="VOC" evidence="1">
    <location>
        <begin position="6"/>
        <end position="123"/>
    </location>
</feature>
<organism evidence="2 3">
    <name type="scientific">Dokdonella soli</name>
    <dbReference type="NCBI Taxonomy" id="529810"/>
    <lineage>
        <taxon>Bacteria</taxon>
        <taxon>Pseudomonadati</taxon>
        <taxon>Pseudomonadota</taxon>
        <taxon>Gammaproteobacteria</taxon>
        <taxon>Lysobacterales</taxon>
        <taxon>Rhodanobacteraceae</taxon>
        <taxon>Dokdonella</taxon>
    </lineage>
</organism>
<proteinExistence type="predicted"/>
<dbReference type="Gene3D" id="3.10.180.10">
    <property type="entry name" value="2,3-Dihydroxybiphenyl 1,2-Dioxygenase, domain 1"/>
    <property type="match status" value="1"/>
</dbReference>
<dbReference type="SUPFAM" id="SSF54593">
    <property type="entry name" value="Glyoxalase/Bleomycin resistance protein/Dihydroxybiphenyl dioxygenase"/>
    <property type="match status" value="1"/>
</dbReference>
<evidence type="ECO:0000313" key="3">
    <source>
        <dbReference type="Proteomes" id="UP001501523"/>
    </source>
</evidence>
<dbReference type="InterPro" id="IPR004360">
    <property type="entry name" value="Glyas_Fos-R_dOase_dom"/>
</dbReference>
<dbReference type="CDD" id="cd07247">
    <property type="entry name" value="SgaA_N_like"/>
    <property type="match status" value="1"/>
</dbReference>
<evidence type="ECO:0000313" key="2">
    <source>
        <dbReference type="EMBL" id="GAA0711138.1"/>
    </source>
</evidence>
<dbReference type="PANTHER" id="PTHR33993:SF2">
    <property type="entry name" value="VOC DOMAIN-CONTAINING PROTEIN"/>
    <property type="match status" value="1"/>
</dbReference>
<sequence>MLNPNVPAWFEIPTSDLDRAQRFYETVLDVELERENFGGGTMAVFPGGNKPNSRGALVRMPHCEPSFHGSTIYLSLSDIRPALERVAQHGGDVFVPRTELPDGIGFFAQIRDSEGNRVGLWSPA</sequence>
<evidence type="ECO:0000259" key="1">
    <source>
        <dbReference type="PROSITE" id="PS51819"/>
    </source>
</evidence>
<protein>
    <submittedName>
        <fullName evidence="2">VOC family protein</fullName>
    </submittedName>
</protein>
<dbReference type="InterPro" id="IPR052164">
    <property type="entry name" value="Anthracycline_SecMetBiosynth"/>
</dbReference>
<dbReference type="Pfam" id="PF00903">
    <property type="entry name" value="Glyoxalase"/>
    <property type="match status" value="1"/>
</dbReference>
<dbReference type="PROSITE" id="PS51819">
    <property type="entry name" value="VOC"/>
    <property type="match status" value="1"/>
</dbReference>
<dbReference type="Proteomes" id="UP001501523">
    <property type="component" value="Unassembled WGS sequence"/>
</dbReference>
<reference evidence="3" key="1">
    <citation type="journal article" date="2019" name="Int. J. Syst. Evol. Microbiol.">
        <title>The Global Catalogue of Microorganisms (GCM) 10K type strain sequencing project: providing services to taxonomists for standard genome sequencing and annotation.</title>
        <authorList>
            <consortium name="The Broad Institute Genomics Platform"/>
            <consortium name="The Broad Institute Genome Sequencing Center for Infectious Disease"/>
            <person name="Wu L."/>
            <person name="Ma J."/>
        </authorList>
    </citation>
    <scope>NUCLEOTIDE SEQUENCE [LARGE SCALE GENOMIC DNA]</scope>
    <source>
        <strain evidence="3">JCM 15421</strain>
    </source>
</reference>